<dbReference type="Pfam" id="PF00392">
    <property type="entry name" value="GntR"/>
    <property type="match status" value="1"/>
</dbReference>
<dbReference type="InterPro" id="IPR000524">
    <property type="entry name" value="Tscrpt_reg_HTH_GntR"/>
</dbReference>
<feature type="domain" description="HTH gntR-type" evidence="4">
    <location>
        <begin position="3"/>
        <end position="71"/>
    </location>
</feature>
<accession>U7VBI5</accession>
<keyword evidence="6" id="KW-1185">Reference proteome</keyword>
<evidence type="ECO:0000256" key="3">
    <source>
        <dbReference type="ARBA" id="ARBA00023163"/>
    </source>
</evidence>
<dbReference type="EMBL" id="AXZF01000062">
    <property type="protein sequence ID" value="ERT68514.1"/>
    <property type="molecule type" value="Genomic_DNA"/>
</dbReference>
<dbReference type="GO" id="GO:0003677">
    <property type="term" value="F:DNA binding"/>
    <property type="evidence" value="ECO:0007669"/>
    <property type="project" value="UniProtKB-KW"/>
</dbReference>
<dbReference type="InterPro" id="IPR008920">
    <property type="entry name" value="TF_FadR/GntR_C"/>
</dbReference>
<dbReference type="PANTHER" id="PTHR43537:SF43">
    <property type="entry name" value="GNTR-FAMILY TRANSCRIPTIONAL REGULATOR"/>
    <property type="match status" value="1"/>
</dbReference>
<evidence type="ECO:0000313" key="5">
    <source>
        <dbReference type="EMBL" id="ERT68514.1"/>
    </source>
</evidence>
<dbReference type="AlphaFoldDB" id="U7VBI5"/>
<comment type="caution">
    <text evidence="5">The sequence shown here is derived from an EMBL/GenBank/DDBJ whole genome shotgun (WGS) entry which is preliminary data.</text>
</comment>
<name>U7VBI5_9FUSO</name>
<dbReference type="InterPro" id="IPR036390">
    <property type="entry name" value="WH_DNA-bd_sf"/>
</dbReference>
<dbReference type="Gene3D" id="1.20.120.530">
    <property type="entry name" value="GntR ligand-binding domain-like"/>
    <property type="match status" value="1"/>
</dbReference>
<sequence>MKDKNYNIILEYIKEKIENNTLKPGEKIETERDLAEKLNLSRTTVREALKVLTAMGITNCIQGSGYYLKDDFKDSLFENFNLFFLLTGQNVSDLIDFREGIEIKAFELALMNIKDEDLIKIDTIFKDLKNAASEDESSLLDAEFHRAIVEASHNIFFISLYNSSRLTLEKFIKNIRISILKNSKNKDILLKHHKIIYQALIEKNLDLGREVIKEHFLLMKKNIF</sequence>
<dbReference type="Pfam" id="PF07729">
    <property type="entry name" value="FCD"/>
    <property type="match status" value="1"/>
</dbReference>
<dbReference type="RefSeq" id="WP_023051132.1">
    <property type="nucleotide sequence ID" value="NZ_CP173060.2"/>
</dbReference>
<organism evidence="5 6">
    <name type="scientific">Cetobacterium somerae ATCC BAA-474</name>
    <dbReference type="NCBI Taxonomy" id="1319815"/>
    <lineage>
        <taxon>Bacteria</taxon>
        <taxon>Fusobacteriati</taxon>
        <taxon>Fusobacteriota</taxon>
        <taxon>Fusobacteriia</taxon>
        <taxon>Fusobacteriales</taxon>
        <taxon>Fusobacteriaceae</taxon>
        <taxon>Cetobacterium</taxon>
    </lineage>
</organism>
<protein>
    <recommendedName>
        <fullName evidence="4">HTH gntR-type domain-containing protein</fullName>
    </recommendedName>
</protein>
<dbReference type="PROSITE" id="PS50949">
    <property type="entry name" value="HTH_GNTR"/>
    <property type="match status" value="1"/>
</dbReference>
<dbReference type="PRINTS" id="PR00035">
    <property type="entry name" value="HTHGNTR"/>
</dbReference>
<dbReference type="SUPFAM" id="SSF48008">
    <property type="entry name" value="GntR ligand-binding domain-like"/>
    <property type="match status" value="1"/>
</dbReference>
<keyword evidence="3" id="KW-0804">Transcription</keyword>
<dbReference type="PANTHER" id="PTHR43537">
    <property type="entry name" value="TRANSCRIPTIONAL REGULATOR, GNTR FAMILY"/>
    <property type="match status" value="1"/>
</dbReference>
<dbReference type="SMART" id="SM00895">
    <property type="entry name" value="FCD"/>
    <property type="match status" value="1"/>
</dbReference>
<evidence type="ECO:0000313" key="6">
    <source>
        <dbReference type="Proteomes" id="UP000017081"/>
    </source>
</evidence>
<evidence type="ECO:0000259" key="4">
    <source>
        <dbReference type="PROSITE" id="PS50949"/>
    </source>
</evidence>
<dbReference type="Proteomes" id="UP000017081">
    <property type="component" value="Unassembled WGS sequence"/>
</dbReference>
<dbReference type="SMART" id="SM00345">
    <property type="entry name" value="HTH_GNTR"/>
    <property type="match status" value="1"/>
</dbReference>
<reference evidence="5 6" key="1">
    <citation type="submission" date="2013-08" db="EMBL/GenBank/DDBJ databases">
        <authorList>
            <person name="Weinstock G."/>
            <person name="Sodergren E."/>
            <person name="Wylie T."/>
            <person name="Fulton L."/>
            <person name="Fulton R."/>
            <person name="Fronick C."/>
            <person name="O'Laughlin M."/>
            <person name="Godfrey J."/>
            <person name="Miner T."/>
            <person name="Herter B."/>
            <person name="Appelbaum E."/>
            <person name="Cordes M."/>
            <person name="Lek S."/>
            <person name="Wollam A."/>
            <person name="Pepin K.H."/>
            <person name="Palsikar V.B."/>
            <person name="Mitreva M."/>
            <person name="Wilson R.K."/>
        </authorList>
    </citation>
    <scope>NUCLEOTIDE SEQUENCE [LARGE SCALE GENOMIC DNA]</scope>
    <source>
        <strain evidence="5 6">ATCC BAA-474</strain>
    </source>
</reference>
<dbReference type="SUPFAM" id="SSF46785">
    <property type="entry name" value="Winged helix' DNA-binding domain"/>
    <property type="match status" value="1"/>
</dbReference>
<dbReference type="Gene3D" id="1.10.10.10">
    <property type="entry name" value="Winged helix-like DNA-binding domain superfamily/Winged helix DNA-binding domain"/>
    <property type="match status" value="1"/>
</dbReference>
<dbReference type="GO" id="GO:0003700">
    <property type="term" value="F:DNA-binding transcription factor activity"/>
    <property type="evidence" value="ECO:0007669"/>
    <property type="project" value="InterPro"/>
</dbReference>
<evidence type="ECO:0000256" key="2">
    <source>
        <dbReference type="ARBA" id="ARBA00023125"/>
    </source>
</evidence>
<dbReference type="HOGENOM" id="CLU_017584_9_1_0"/>
<keyword evidence="2" id="KW-0238">DNA-binding</keyword>
<dbReference type="STRING" id="1319815.HMPREF0202_01594"/>
<proteinExistence type="predicted"/>
<keyword evidence="1" id="KW-0805">Transcription regulation</keyword>
<dbReference type="InterPro" id="IPR011711">
    <property type="entry name" value="GntR_C"/>
</dbReference>
<dbReference type="InterPro" id="IPR036388">
    <property type="entry name" value="WH-like_DNA-bd_sf"/>
</dbReference>
<evidence type="ECO:0000256" key="1">
    <source>
        <dbReference type="ARBA" id="ARBA00023015"/>
    </source>
</evidence>
<dbReference type="CDD" id="cd07377">
    <property type="entry name" value="WHTH_GntR"/>
    <property type="match status" value="1"/>
</dbReference>
<gene>
    <name evidence="5" type="ORF">HMPREF0202_01594</name>
</gene>
<dbReference type="eggNOG" id="COG2186">
    <property type="taxonomic scope" value="Bacteria"/>
</dbReference>